<dbReference type="AlphaFoldDB" id="A0A0R1EV93"/>
<comment type="caution">
    <text evidence="3">The sequence shown here is derived from an EMBL/GenBank/DDBJ whole genome shotgun (WGS) entry which is preliminary data.</text>
</comment>
<proteinExistence type="inferred from homology"/>
<reference evidence="3 4" key="1">
    <citation type="journal article" date="2015" name="Genome Announc.">
        <title>Expanding the biotechnology potential of lactobacilli through comparative genomics of 213 strains and associated genera.</title>
        <authorList>
            <person name="Sun Z."/>
            <person name="Harris H.M."/>
            <person name="McCann A."/>
            <person name="Guo C."/>
            <person name="Argimon S."/>
            <person name="Zhang W."/>
            <person name="Yang X."/>
            <person name="Jeffery I.B."/>
            <person name="Cooney J.C."/>
            <person name="Kagawa T.F."/>
            <person name="Liu W."/>
            <person name="Song Y."/>
            <person name="Salvetti E."/>
            <person name="Wrobel A."/>
            <person name="Rasinkangas P."/>
            <person name="Parkhill J."/>
            <person name="Rea M.C."/>
            <person name="O'Sullivan O."/>
            <person name="Ritari J."/>
            <person name="Douillard F.P."/>
            <person name="Paul Ross R."/>
            <person name="Yang R."/>
            <person name="Briner A.E."/>
            <person name="Felis G.E."/>
            <person name="de Vos W.M."/>
            <person name="Barrangou R."/>
            <person name="Klaenhammer T.R."/>
            <person name="Caufield P.W."/>
            <person name="Cui Y."/>
            <person name="Zhang H."/>
            <person name="O'Toole P.W."/>
        </authorList>
    </citation>
    <scope>NUCLEOTIDE SEQUENCE [LARGE SCALE GENOMIC DNA]</scope>
    <source>
        <strain evidence="3 4">DSM 20178</strain>
    </source>
</reference>
<protein>
    <submittedName>
        <fullName evidence="3">Intracellular protease PfpI family protein</fullName>
    </submittedName>
</protein>
<evidence type="ECO:0000313" key="3">
    <source>
        <dbReference type="EMBL" id="KRK13243.1"/>
    </source>
</evidence>
<dbReference type="Pfam" id="PF01965">
    <property type="entry name" value="DJ-1_PfpI"/>
    <property type="match status" value="1"/>
</dbReference>
<evidence type="ECO:0000259" key="2">
    <source>
        <dbReference type="Pfam" id="PF01965"/>
    </source>
</evidence>
<dbReference type="InterPro" id="IPR002818">
    <property type="entry name" value="DJ-1/PfpI"/>
</dbReference>
<dbReference type="InterPro" id="IPR029062">
    <property type="entry name" value="Class_I_gatase-like"/>
</dbReference>
<dbReference type="PANTHER" id="PTHR42733">
    <property type="entry name" value="DJ-1 PROTEIN"/>
    <property type="match status" value="1"/>
</dbReference>
<dbReference type="PROSITE" id="PS51273">
    <property type="entry name" value="GATASE_TYPE_1"/>
    <property type="match status" value="1"/>
</dbReference>
<dbReference type="GO" id="GO:0006508">
    <property type="term" value="P:proteolysis"/>
    <property type="evidence" value="ECO:0007669"/>
    <property type="project" value="UniProtKB-KW"/>
</dbReference>
<dbReference type="EMBL" id="AZCT01000002">
    <property type="protein sequence ID" value="KRK13243.1"/>
    <property type="molecule type" value="Genomic_DNA"/>
</dbReference>
<evidence type="ECO:0000313" key="4">
    <source>
        <dbReference type="Proteomes" id="UP000051984"/>
    </source>
</evidence>
<evidence type="ECO:0000256" key="1">
    <source>
        <dbReference type="ARBA" id="ARBA00008542"/>
    </source>
</evidence>
<dbReference type="PROSITE" id="PS51276">
    <property type="entry name" value="PEPTIDASE_C56_PFPI"/>
    <property type="match status" value="1"/>
</dbReference>
<keyword evidence="3" id="KW-0378">Hydrolase</keyword>
<accession>A0A0R1EV93</accession>
<dbReference type="GO" id="GO:0008233">
    <property type="term" value="F:peptidase activity"/>
    <property type="evidence" value="ECO:0007669"/>
    <property type="project" value="UniProtKB-KW"/>
</dbReference>
<dbReference type="Gene3D" id="3.40.50.880">
    <property type="match status" value="1"/>
</dbReference>
<sequence length="175" mass="19123">MLKGAFIMAKIAVLVTDNFEDAELTSPVKALKDQGHDVTLIETQAGKQITGKHGAKATIDTTITDVKPDDFDGLLLPGGFSPDELRADDRFVNFVKAFLLADKPVFAICHGPQFFIQTGLTKGRTMTAYTTVRPDLYYAGAIVKNEPVVVDHNLVTSRTPDDLPEFNKAMLAQLK</sequence>
<keyword evidence="3" id="KW-0645">Protease</keyword>
<feature type="domain" description="DJ-1/PfpI" evidence="2">
    <location>
        <begin position="10"/>
        <end position="172"/>
    </location>
</feature>
<dbReference type="eggNOG" id="COG0693">
    <property type="taxonomic scope" value="Bacteria"/>
</dbReference>
<dbReference type="Proteomes" id="UP000051984">
    <property type="component" value="Unassembled WGS sequence"/>
</dbReference>
<dbReference type="CDD" id="cd03134">
    <property type="entry name" value="GATase1_PfpI_like"/>
    <property type="match status" value="1"/>
</dbReference>
<dbReference type="PANTHER" id="PTHR42733:SF2">
    <property type="entry name" value="DJ-1_THIJ_PFPI FAMILY PROTEIN"/>
    <property type="match status" value="1"/>
</dbReference>
<gene>
    <name evidence="3" type="ORF">FD51_GL001443</name>
</gene>
<comment type="similarity">
    <text evidence="1">Belongs to the peptidase C56 family.</text>
</comment>
<name>A0A0R1EV93_LACZE</name>
<dbReference type="NCBIfam" id="TIGR01382">
    <property type="entry name" value="PfpI"/>
    <property type="match status" value="1"/>
</dbReference>
<organism evidence="3 4">
    <name type="scientific">Lacticaseibacillus zeae DSM 20178 = KCTC 3804</name>
    <dbReference type="NCBI Taxonomy" id="1423816"/>
    <lineage>
        <taxon>Bacteria</taxon>
        <taxon>Bacillati</taxon>
        <taxon>Bacillota</taxon>
        <taxon>Bacilli</taxon>
        <taxon>Lactobacillales</taxon>
        <taxon>Lactobacillaceae</taxon>
        <taxon>Lacticaseibacillus</taxon>
    </lineage>
</organism>
<dbReference type="SUPFAM" id="SSF52317">
    <property type="entry name" value="Class I glutamine amidotransferase-like"/>
    <property type="match status" value="1"/>
</dbReference>
<dbReference type="PATRIC" id="fig|1423816.3.peg.1506"/>
<dbReference type="InterPro" id="IPR006286">
    <property type="entry name" value="C56_PfpI-like"/>
</dbReference>